<dbReference type="InterPro" id="IPR017937">
    <property type="entry name" value="Thioredoxin_CS"/>
</dbReference>
<accession>A0A3M0G6R3</accession>
<dbReference type="GO" id="GO:0016491">
    <property type="term" value="F:oxidoreductase activity"/>
    <property type="evidence" value="ECO:0007669"/>
    <property type="project" value="InterPro"/>
</dbReference>
<dbReference type="GO" id="GO:0016209">
    <property type="term" value="F:antioxidant activity"/>
    <property type="evidence" value="ECO:0007669"/>
    <property type="project" value="InterPro"/>
</dbReference>
<dbReference type="Pfam" id="PF00578">
    <property type="entry name" value="AhpC-TSA"/>
    <property type="match status" value="1"/>
</dbReference>
<evidence type="ECO:0000256" key="1">
    <source>
        <dbReference type="ARBA" id="ARBA00023284"/>
    </source>
</evidence>
<reference evidence="3 4" key="1">
    <citation type="submission" date="2018-10" db="EMBL/GenBank/DDBJ databases">
        <title>Dokdonia luteus sp. nov., isolated from sea water.</title>
        <authorList>
            <person name="Zhou L.Y."/>
            <person name="Du Z.J."/>
        </authorList>
    </citation>
    <scope>NUCLEOTIDE SEQUENCE [LARGE SCALE GENOMIC DNA]</scope>
    <source>
        <strain evidence="3 4">SH27</strain>
    </source>
</reference>
<proteinExistence type="predicted"/>
<dbReference type="PANTHER" id="PTHR42852:SF13">
    <property type="entry name" value="PROTEIN DIPZ"/>
    <property type="match status" value="1"/>
</dbReference>
<keyword evidence="1" id="KW-0676">Redox-active center</keyword>
<dbReference type="EMBL" id="REFV01000005">
    <property type="protein sequence ID" value="RMB60574.1"/>
    <property type="molecule type" value="Genomic_DNA"/>
</dbReference>
<keyword evidence="4" id="KW-1185">Reference proteome</keyword>
<dbReference type="PROSITE" id="PS51352">
    <property type="entry name" value="THIOREDOXIN_2"/>
    <property type="match status" value="1"/>
</dbReference>
<feature type="domain" description="Thioredoxin" evidence="2">
    <location>
        <begin position="29"/>
        <end position="169"/>
    </location>
</feature>
<evidence type="ECO:0000259" key="2">
    <source>
        <dbReference type="PROSITE" id="PS51352"/>
    </source>
</evidence>
<dbReference type="InterPro" id="IPR017801">
    <property type="entry name" value="DUF3738"/>
</dbReference>
<dbReference type="Proteomes" id="UP000281985">
    <property type="component" value="Unassembled WGS sequence"/>
</dbReference>
<gene>
    <name evidence="3" type="ORF">EAX61_07060</name>
</gene>
<dbReference type="Pfam" id="PF12543">
    <property type="entry name" value="DUF3738"/>
    <property type="match status" value="1"/>
</dbReference>
<dbReference type="InterPro" id="IPR013766">
    <property type="entry name" value="Thioredoxin_domain"/>
</dbReference>
<dbReference type="Gene3D" id="3.40.30.10">
    <property type="entry name" value="Glutaredoxin"/>
    <property type="match status" value="1"/>
</dbReference>
<dbReference type="CDD" id="cd02966">
    <property type="entry name" value="TlpA_like_family"/>
    <property type="match status" value="1"/>
</dbReference>
<sequence length="402" mass="46065">MEKTILSCLAILILWSCKQETAMLNTEEATIGAQVPNLKFNQLLNDEKEKLSLYDIEADVVILDFWATWCGPCLSSFPKMSKLQETYGNQLKIIAVTDESKERIATFLENRPQSFTIAIDIDGSINSYFKHRVIPHYVILDKDKIVRAITSGDAITQENIERLLSGQEMEFEVKKEDVDFDPSISLVTNTSQPIFQSTLLPYNPSAPGMSNDGRNGNRLFAYNLTMPSLFKMAYGYRWTRVKENFKDPDIYSYDNKEQLYCYEMIFPNRLRESRLELMQKELANLSNITAKVETQLTDVYLLQKIPNTSITLPISTQKPDPNGITRYGEGVTLQGEPITTLVNYYEEVLGLPVMDNTGYNDVYDITVKWYIENTKKGMDELKKYGLEVIKAKRNIDFLVLSD</sequence>
<dbReference type="PANTHER" id="PTHR42852">
    <property type="entry name" value="THIOL:DISULFIDE INTERCHANGE PROTEIN DSBE"/>
    <property type="match status" value="1"/>
</dbReference>
<dbReference type="InterPro" id="IPR036249">
    <property type="entry name" value="Thioredoxin-like_sf"/>
</dbReference>
<protein>
    <submittedName>
        <fullName evidence="3">DUF3738 domain-containing protein</fullName>
    </submittedName>
</protein>
<dbReference type="SUPFAM" id="SSF52833">
    <property type="entry name" value="Thioredoxin-like"/>
    <property type="match status" value="1"/>
</dbReference>
<evidence type="ECO:0000313" key="3">
    <source>
        <dbReference type="EMBL" id="RMB60574.1"/>
    </source>
</evidence>
<name>A0A3M0G6R3_9FLAO</name>
<comment type="caution">
    <text evidence="3">The sequence shown here is derived from an EMBL/GenBank/DDBJ whole genome shotgun (WGS) entry which is preliminary data.</text>
</comment>
<dbReference type="InterPro" id="IPR050553">
    <property type="entry name" value="Thioredoxin_ResA/DsbE_sf"/>
</dbReference>
<evidence type="ECO:0000313" key="4">
    <source>
        <dbReference type="Proteomes" id="UP000281985"/>
    </source>
</evidence>
<dbReference type="AlphaFoldDB" id="A0A3M0G6R3"/>
<dbReference type="RefSeq" id="WP_121916976.1">
    <property type="nucleotide sequence ID" value="NZ_REFV01000005.1"/>
</dbReference>
<dbReference type="PROSITE" id="PS00194">
    <property type="entry name" value="THIOREDOXIN_1"/>
    <property type="match status" value="1"/>
</dbReference>
<dbReference type="OrthoDB" id="1118217at2"/>
<dbReference type="InterPro" id="IPR000866">
    <property type="entry name" value="AhpC/TSA"/>
</dbReference>
<organism evidence="3 4">
    <name type="scientific">Dokdonia sinensis</name>
    <dbReference type="NCBI Taxonomy" id="2479847"/>
    <lineage>
        <taxon>Bacteria</taxon>
        <taxon>Pseudomonadati</taxon>
        <taxon>Bacteroidota</taxon>
        <taxon>Flavobacteriia</taxon>
        <taxon>Flavobacteriales</taxon>
        <taxon>Flavobacteriaceae</taxon>
        <taxon>Dokdonia</taxon>
    </lineage>
</organism>